<comment type="caution">
    <text evidence="1">The sequence shown here is derived from an EMBL/GenBank/DDBJ whole genome shotgun (WGS) entry which is preliminary data.</text>
</comment>
<keyword evidence="2" id="KW-1185">Reference proteome</keyword>
<proteinExistence type="predicted"/>
<organism evidence="1 2">
    <name type="scientific">Trichonephila clavata</name>
    <name type="common">Joro spider</name>
    <name type="synonym">Nephila clavata</name>
    <dbReference type="NCBI Taxonomy" id="2740835"/>
    <lineage>
        <taxon>Eukaryota</taxon>
        <taxon>Metazoa</taxon>
        <taxon>Ecdysozoa</taxon>
        <taxon>Arthropoda</taxon>
        <taxon>Chelicerata</taxon>
        <taxon>Arachnida</taxon>
        <taxon>Araneae</taxon>
        <taxon>Araneomorphae</taxon>
        <taxon>Entelegynae</taxon>
        <taxon>Araneoidea</taxon>
        <taxon>Nephilidae</taxon>
        <taxon>Trichonephila</taxon>
    </lineage>
</organism>
<name>A0A8X6H2Z9_TRICU</name>
<evidence type="ECO:0000313" key="1">
    <source>
        <dbReference type="EMBL" id="GFR15599.1"/>
    </source>
</evidence>
<evidence type="ECO:0000313" key="2">
    <source>
        <dbReference type="Proteomes" id="UP000887116"/>
    </source>
</evidence>
<feature type="non-terminal residue" evidence="1">
    <location>
        <position position="75"/>
    </location>
</feature>
<dbReference type="OrthoDB" id="515401at2759"/>
<protein>
    <submittedName>
        <fullName evidence="1">Uncharacterized protein</fullName>
    </submittedName>
</protein>
<gene>
    <name evidence="1" type="ORF">TNCT_447091</name>
</gene>
<dbReference type="EMBL" id="BMAO01037144">
    <property type="protein sequence ID" value="GFR15599.1"/>
    <property type="molecule type" value="Genomic_DNA"/>
</dbReference>
<accession>A0A8X6H2Z9</accession>
<sequence>MGMGPCSWMEDETAAGNSVAPQMGYEPVPSAVYQQQMSAGSCTHLSMRWHALLLVTSCVEHIKQKVMHAGVFKHE</sequence>
<dbReference type="Proteomes" id="UP000887116">
    <property type="component" value="Unassembled WGS sequence"/>
</dbReference>
<reference evidence="1" key="1">
    <citation type="submission" date="2020-07" db="EMBL/GenBank/DDBJ databases">
        <title>Multicomponent nature underlies the extraordinary mechanical properties of spider dragline silk.</title>
        <authorList>
            <person name="Kono N."/>
            <person name="Nakamura H."/>
            <person name="Mori M."/>
            <person name="Yoshida Y."/>
            <person name="Ohtoshi R."/>
            <person name="Malay A.D."/>
            <person name="Moran D.A.P."/>
            <person name="Tomita M."/>
            <person name="Numata K."/>
            <person name="Arakawa K."/>
        </authorList>
    </citation>
    <scope>NUCLEOTIDE SEQUENCE</scope>
</reference>
<dbReference type="AlphaFoldDB" id="A0A8X6H2Z9"/>